<feature type="signal peptide" evidence="1">
    <location>
        <begin position="1"/>
        <end position="19"/>
    </location>
</feature>
<evidence type="ECO:0000256" key="1">
    <source>
        <dbReference type="SAM" id="SignalP"/>
    </source>
</evidence>
<feature type="chain" id="PRO_5006615785" description="Invasion associated locus B (IalB) protein" evidence="1">
    <location>
        <begin position="20"/>
        <end position="185"/>
    </location>
</feature>
<keyword evidence="3" id="KW-1185">Reference proteome</keyword>
<dbReference type="EMBL" id="AP014946">
    <property type="protein sequence ID" value="BAT59367.1"/>
    <property type="molecule type" value="Genomic_DNA"/>
</dbReference>
<evidence type="ECO:0000313" key="2">
    <source>
        <dbReference type="EMBL" id="BAT59367.1"/>
    </source>
</evidence>
<sequence length="185" mass="19198">MRIQLATVLALGLAVPASAQTAAPPAAKPPMATSQAAKPTQPTVAWTYGQHPLWGMSAWVTAGDHSVGMRCLPPSNQPGPVFAMLFTPGLVQTTPNGASINYKLTGTRGEGGYTVDKKSGYFEGEGSTCGLSVHEMLKGKTLVLDDGAEKPKVLGRVPLSGAKAAVQKLMAACPAMKRDFESCGD</sequence>
<evidence type="ECO:0000313" key="3">
    <source>
        <dbReference type="Proteomes" id="UP000236884"/>
    </source>
</evidence>
<dbReference type="Proteomes" id="UP000236884">
    <property type="component" value="Chromosome"/>
</dbReference>
<proteinExistence type="predicted"/>
<evidence type="ECO:0008006" key="4">
    <source>
        <dbReference type="Google" id="ProtNLM"/>
    </source>
</evidence>
<reference evidence="2 3" key="1">
    <citation type="submission" date="2015-08" db="EMBL/GenBank/DDBJ databases">
        <title>Investigation of the bacterial diversity of lava forest soil.</title>
        <authorList>
            <person name="Lee J.S."/>
        </authorList>
    </citation>
    <scope>NUCLEOTIDE SEQUENCE [LARGE SCALE GENOMIC DNA]</scope>
    <source>
        <strain evidence="2 3">GJW-30</strain>
    </source>
</reference>
<protein>
    <recommendedName>
        <fullName evidence="4">Invasion associated locus B (IalB) protein</fullName>
    </recommendedName>
</protein>
<keyword evidence="1" id="KW-0732">Signal</keyword>
<gene>
    <name evidence="2" type="ORF">GJW-30_1_01899</name>
</gene>
<name>A0A0S3PTU1_9BRAD</name>
<dbReference type="AlphaFoldDB" id="A0A0S3PTU1"/>
<organism evidence="2 3">
    <name type="scientific">Variibacter gotjawalensis</name>
    <dbReference type="NCBI Taxonomy" id="1333996"/>
    <lineage>
        <taxon>Bacteria</taxon>
        <taxon>Pseudomonadati</taxon>
        <taxon>Pseudomonadota</taxon>
        <taxon>Alphaproteobacteria</taxon>
        <taxon>Hyphomicrobiales</taxon>
        <taxon>Nitrobacteraceae</taxon>
        <taxon>Variibacter</taxon>
    </lineage>
</organism>
<dbReference type="KEGG" id="vgo:GJW-30_1_01899"/>
<accession>A0A0S3PTU1</accession>